<protein>
    <submittedName>
        <fullName evidence="12">t-SNARE</fullName>
    </submittedName>
</protein>
<dbReference type="AlphaFoldDB" id="A0A316ZDA3"/>
<dbReference type="InterPro" id="IPR006012">
    <property type="entry name" value="Syntaxin/epimorphin_CS"/>
</dbReference>
<evidence type="ECO:0000259" key="11">
    <source>
        <dbReference type="PROSITE" id="PS50192"/>
    </source>
</evidence>
<comment type="subcellular location">
    <subcellularLocation>
        <location evidence="1">Golgi apparatus membrane</location>
        <topology evidence="1">Single-pass type IV membrane protein</topology>
    </subcellularLocation>
</comment>
<evidence type="ECO:0000256" key="2">
    <source>
        <dbReference type="ARBA" id="ARBA00009063"/>
    </source>
</evidence>
<dbReference type="SMART" id="SM00397">
    <property type="entry name" value="t_SNARE"/>
    <property type="match status" value="1"/>
</dbReference>
<keyword evidence="5" id="KW-0653">Protein transport</keyword>
<keyword evidence="7" id="KW-0333">Golgi apparatus</keyword>
<evidence type="ECO:0000256" key="9">
    <source>
        <dbReference type="ARBA" id="ARBA00023136"/>
    </source>
</evidence>
<dbReference type="GO" id="GO:0000139">
    <property type="term" value="C:Golgi membrane"/>
    <property type="evidence" value="ECO:0007669"/>
    <property type="project" value="UniProtKB-SubCell"/>
</dbReference>
<dbReference type="InterPro" id="IPR010989">
    <property type="entry name" value="SNARE"/>
</dbReference>
<dbReference type="GO" id="GO:0005484">
    <property type="term" value="F:SNAP receptor activity"/>
    <property type="evidence" value="ECO:0007669"/>
    <property type="project" value="InterPro"/>
</dbReference>
<dbReference type="OrthoDB" id="10251371at2759"/>
<dbReference type="GO" id="GO:0031201">
    <property type="term" value="C:SNARE complex"/>
    <property type="evidence" value="ECO:0007669"/>
    <property type="project" value="TreeGrafter"/>
</dbReference>
<reference evidence="12 13" key="1">
    <citation type="journal article" date="2018" name="Mol. Biol. Evol.">
        <title>Broad Genomic Sampling Reveals a Smut Pathogenic Ancestry of the Fungal Clade Ustilaginomycotina.</title>
        <authorList>
            <person name="Kijpornyongpan T."/>
            <person name="Mondo S.J."/>
            <person name="Barry K."/>
            <person name="Sandor L."/>
            <person name="Lee J."/>
            <person name="Lipzen A."/>
            <person name="Pangilinan J."/>
            <person name="LaButti K."/>
            <person name="Hainaut M."/>
            <person name="Henrissat B."/>
            <person name="Grigoriev I.V."/>
            <person name="Spatafora J.W."/>
            <person name="Aime M.C."/>
        </authorList>
    </citation>
    <scope>NUCLEOTIDE SEQUENCE [LARGE SCALE GENOMIC DNA]</scope>
    <source>
        <strain evidence="12 13">MCA 4186</strain>
    </source>
</reference>
<evidence type="ECO:0000256" key="7">
    <source>
        <dbReference type="ARBA" id="ARBA00023034"/>
    </source>
</evidence>
<dbReference type="GO" id="GO:0006906">
    <property type="term" value="P:vesicle fusion"/>
    <property type="evidence" value="ECO:0007669"/>
    <property type="project" value="TreeGrafter"/>
</dbReference>
<keyword evidence="9 10" id="KW-0472">Membrane</keyword>
<dbReference type="EMBL" id="KZ819292">
    <property type="protein sequence ID" value="PWN98243.1"/>
    <property type="molecule type" value="Genomic_DNA"/>
</dbReference>
<feature type="transmembrane region" description="Helical" evidence="10">
    <location>
        <begin position="374"/>
        <end position="394"/>
    </location>
</feature>
<evidence type="ECO:0000256" key="6">
    <source>
        <dbReference type="ARBA" id="ARBA00022989"/>
    </source>
</evidence>
<evidence type="ECO:0000256" key="10">
    <source>
        <dbReference type="SAM" id="Phobius"/>
    </source>
</evidence>
<dbReference type="PROSITE" id="PS50192">
    <property type="entry name" value="T_SNARE"/>
    <property type="match status" value="1"/>
</dbReference>
<keyword evidence="6 10" id="KW-1133">Transmembrane helix</keyword>
<dbReference type="InterPro" id="IPR045242">
    <property type="entry name" value="Syntaxin"/>
</dbReference>
<dbReference type="Proteomes" id="UP000245946">
    <property type="component" value="Unassembled WGS sequence"/>
</dbReference>
<evidence type="ECO:0000313" key="12">
    <source>
        <dbReference type="EMBL" id="PWN98243.1"/>
    </source>
</evidence>
<evidence type="ECO:0000256" key="8">
    <source>
        <dbReference type="ARBA" id="ARBA00023054"/>
    </source>
</evidence>
<dbReference type="PANTHER" id="PTHR19957:SF83">
    <property type="entry name" value="SYNTAXIN-16"/>
    <property type="match status" value="1"/>
</dbReference>
<evidence type="ECO:0000313" key="13">
    <source>
        <dbReference type="Proteomes" id="UP000245946"/>
    </source>
</evidence>
<dbReference type="STRING" id="58919.A0A316ZDA3"/>
<dbReference type="GO" id="GO:0000149">
    <property type="term" value="F:SNARE binding"/>
    <property type="evidence" value="ECO:0007669"/>
    <property type="project" value="TreeGrafter"/>
</dbReference>
<dbReference type="GO" id="GO:0048278">
    <property type="term" value="P:vesicle docking"/>
    <property type="evidence" value="ECO:0007669"/>
    <property type="project" value="TreeGrafter"/>
</dbReference>
<dbReference type="PANTHER" id="PTHR19957">
    <property type="entry name" value="SYNTAXIN"/>
    <property type="match status" value="1"/>
</dbReference>
<dbReference type="GeneID" id="37272357"/>
<dbReference type="PROSITE" id="PS00914">
    <property type="entry name" value="SYNTAXIN"/>
    <property type="match status" value="1"/>
</dbReference>
<dbReference type="RefSeq" id="XP_025598522.1">
    <property type="nucleotide sequence ID" value="XM_025744813.1"/>
</dbReference>
<keyword evidence="13" id="KW-1185">Reference proteome</keyword>
<evidence type="ECO:0000256" key="5">
    <source>
        <dbReference type="ARBA" id="ARBA00022927"/>
    </source>
</evidence>
<keyword evidence="3" id="KW-0813">Transport</keyword>
<dbReference type="CDD" id="cd15845">
    <property type="entry name" value="SNARE_syntaxin16"/>
    <property type="match status" value="1"/>
</dbReference>
<dbReference type="GO" id="GO:0006886">
    <property type="term" value="P:intracellular protein transport"/>
    <property type="evidence" value="ECO:0007669"/>
    <property type="project" value="InterPro"/>
</dbReference>
<comment type="similarity">
    <text evidence="2">Belongs to the syntaxin family.</text>
</comment>
<sequence length="414" mass="44831">MAFPVRSYSHESAGSASAAGAAAAGAPVDDPHLGAWRSRTLLFLSYRSSAPRRTSNAFASSSRSSFESPLLGADLEAQGAPQRPRRPGTYYDASGALASYPPAAAEALPPRWVDTSDAVEALLHGIGPKMERLERMHAKHLLPGFVDRRAEERAIETLTQEITKVRLTSRFGAILLLTWASQDLRKATSQIRQLANATAANAAASEAALARNVQTALATRVQTLSAAFRKRQADYMRRMRGIEARGKEWTAGSGSGKGAEEREALREDVELVSAAAGLSKSSSQSQLLLQEEAPQTQAELDLAARDREIDQIARSIAELAELFQDLSALVIDQGTMLDRIDYNIDSMSRDMQESVRELNTATTYQARTSRGQCILLLVLLLMLALALLIIKPFWRAFSSPAPLPPQSSASPFGP</sequence>
<dbReference type="Pfam" id="PF05739">
    <property type="entry name" value="SNARE"/>
    <property type="match status" value="1"/>
</dbReference>
<gene>
    <name evidence="12" type="ORF">FA09DRAFT_348345</name>
</gene>
<feature type="domain" description="T-SNARE coiled-coil homology" evidence="11">
    <location>
        <begin position="305"/>
        <end position="361"/>
    </location>
</feature>
<keyword evidence="4 10" id="KW-0812">Transmembrane</keyword>
<keyword evidence="8" id="KW-0175">Coiled coil</keyword>
<evidence type="ECO:0000256" key="1">
    <source>
        <dbReference type="ARBA" id="ARBA00004409"/>
    </source>
</evidence>
<evidence type="ECO:0000256" key="4">
    <source>
        <dbReference type="ARBA" id="ARBA00022692"/>
    </source>
</evidence>
<dbReference type="SUPFAM" id="SSF47661">
    <property type="entry name" value="t-snare proteins"/>
    <property type="match status" value="1"/>
</dbReference>
<accession>A0A316ZDA3</accession>
<name>A0A316ZDA3_9BASI</name>
<dbReference type="Gene3D" id="1.20.58.70">
    <property type="match status" value="1"/>
</dbReference>
<evidence type="ECO:0000256" key="3">
    <source>
        <dbReference type="ARBA" id="ARBA00022448"/>
    </source>
</evidence>
<organism evidence="12 13">
    <name type="scientific">Tilletiopsis washingtonensis</name>
    <dbReference type="NCBI Taxonomy" id="58919"/>
    <lineage>
        <taxon>Eukaryota</taxon>
        <taxon>Fungi</taxon>
        <taxon>Dikarya</taxon>
        <taxon>Basidiomycota</taxon>
        <taxon>Ustilaginomycotina</taxon>
        <taxon>Exobasidiomycetes</taxon>
        <taxon>Entylomatales</taxon>
        <taxon>Entylomatales incertae sedis</taxon>
        <taxon>Tilletiopsis</taxon>
    </lineage>
</organism>
<dbReference type="InterPro" id="IPR000727">
    <property type="entry name" value="T_SNARE_dom"/>
</dbReference>
<proteinExistence type="inferred from homology"/>